<gene>
    <name evidence="2" type="ORF">ACFOU2_05210</name>
</gene>
<feature type="transmembrane region" description="Helical" evidence="1">
    <location>
        <begin position="202"/>
        <end position="220"/>
    </location>
</feature>
<name>A0ABV8AY79_9BACI</name>
<accession>A0ABV8AY79</accession>
<keyword evidence="1" id="KW-1133">Transmembrane helix</keyword>
<keyword evidence="1" id="KW-0472">Membrane</keyword>
<dbReference type="InterPro" id="IPR009574">
    <property type="entry name" value="DUF1189"/>
</dbReference>
<comment type="caution">
    <text evidence="2">The sequence shown here is derived from an EMBL/GenBank/DDBJ whole genome shotgun (WGS) entry which is preliminary data.</text>
</comment>
<reference evidence="3" key="1">
    <citation type="journal article" date="2019" name="Int. J. Syst. Evol. Microbiol.">
        <title>The Global Catalogue of Microorganisms (GCM) 10K type strain sequencing project: providing services to taxonomists for standard genome sequencing and annotation.</title>
        <authorList>
            <consortium name="The Broad Institute Genomics Platform"/>
            <consortium name="The Broad Institute Genome Sequencing Center for Infectious Disease"/>
            <person name="Wu L."/>
            <person name="Ma J."/>
        </authorList>
    </citation>
    <scope>NUCLEOTIDE SEQUENCE [LARGE SCALE GENOMIC DNA]</scope>
    <source>
        <strain evidence="3">CCUG 61889</strain>
    </source>
</reference>
<dbReference type="RefSeq" id="WP_377912844.1">
    <property type="nucleotide sequence ID" value="NZ_JBHRZT010000020.1"/>
</dbReference>
<feature type="transmembrane region" description="Helical" evidence="1">
    <location>
        <begin position="157"/>
        <end position="190"/>
    </location>
</feature>
<proteinExistence type="predicted"/>
<organism evidence="2 3">
    <name type="scientific">Bacillus songklensis</name>
    <dbReference type="NCBI Taxonomy" id="1069116"/>
    <lineage>
        <taxon>Bacteria</taxon>
        <taxon>Bacillati</taxon>
        <taxon>Bacillota</taxon>
        <taxon>Bacilli</taxon>
        <taxon>Bacillales</taxon>
        <taxon>Bacillaceae</taxon>
        <taxon>Bacillus</taxon>
    </lineage>
</organism>
<keyword evidence="1" id="KW-0812">Transmembrane</keyword>
<dbReference type="Pfam" id="PF06691">
    <property type="entry name" value="DUF1189"/>
    <property type="match status" value="1"/>
</dbReference>
<sequence length="259" mass="29235">MNVYKQLLISLYSPKKMAVFRFQSIGKTMKYIFILTFISILPTSLFLGYGILKSADITQEMLTKEVPEFTISDGKLQTDPIKPIIKSDGNIVFIFDSSGKITSQTMDRYPYAVALLQNELAVTANHEPHLYSYSLFQGMDLSKQNILSYLNTLNNGLIVFVLLIIVGLYILAVGSRFIGITIFACIGMIFKNMLHRKMIYKQLWTIAAYSGTLTTLLFTVTKGLSFYLPGQAFFHWAVSGIFLFLAIKHIPAPKKQSHL</sequence>
<dbReference type="Proteomes" id="UP001595752">
    <property type="component" value="Unassembled WGS sequence"/>
</dbReference>
<keyword evidence="3" id="KW-1185">Reference proteome</keyword>
<protein>
    <submittedName>
        <fullName evidence="2">DUF1189 domain-containing protein</fullName>
    </submittedName>
</protein>
<evidence type="ECO:0000256" key="1">
    <source>
        <dbReference type="SAM" id="Phobius"/>
    </source>
</evidence>
<feature type="transmembrane region" description="Helical" evidence="1">
    <location>
        <begin position="226"/>
        <end position="247"/>
    </location>
</feature>
<dbReference type="EMBL" id="JBHRZT010000020">
    <property type="protein sequence ID" value="MFC3882933.1"/>
    <property type="molecule type" value="Genomic_DNA"/>
</dbReference>
<evidence type="ECO:0000313" key="2">
    <source>
        <dbReference type="EMBL" id="MFC3882933.1"/>
    </source>
</evidence>
<feature type="transmembrane region" description="Helical" evidence="1">
    <location>
        <begin position="31"/>
        <end position="52"/>
    </location>
</feature>
<evidence type="ECO:0000313" key="3">
    <source>
        <dbReference type="Proteomes" id="UP001595752"/>
    </source>
</evidence>